<dbReference type="InterPro" id="IPR036291">
    <property type="entry name" value="NAD(P)-bd_dom_sf"/>
</dbReference>
<name>A0A346XWN3_9ACTN</name>
<sequence length="252" mass="26040">MAVPTGRLDGQVVVVTGAVGYLGSALVERLSADGAIVAATDTRSAEEMPAERRQWTSFATADLGDAAAAEDFVAGVVDRHGRIDGLVNNAGGGIIASFEDHSIDSLTETIRRNLWTTLNMCVAVLPRMRLQGGGRVVNIGAESVRNGLLLHAGYNAAKGGVHGLTTGLAREYAPDGIIVNAIAPSGIHTERTDERLAQGDPGGLVEHAQSLIPMGRFAQPSEVAGAVKFLLSADASFITGQVISVNGGSSML</sequence>
<evidence type="ECO:0000313" key="3">
    <source>
        <dbReference type="EMBL" id="AXV06630.1"/>
    </source>
</evidence>
<dbReference type="PRINTS" id="PR00080">
    <property type="entry name" value="SDRFAMILY"/>
</dbReference>
<reference evidence="3 4" key="1">
    <citation type="submission" date="2018-09" db="EMBL/GenBank/DDBJ databases">
        <title>Complete genome sequence of Euzebya sp. DY32-46 isolated from seawater of Pacific Ocean.</title>
        <authorList>
            <person name="Xu L."/>
            <person name="Wu Y.-H."/>
            <person name="Xu X.-W."/>
        </authorList>
    </citation>
    <scope>NUCLEOTIDE SEQUENCE [LARGE SCALE GENOMIC DNA]</scope>
    <source>
        <strain evidence="3 4">DY32-46</strain>
    </source>
</reference>
<evidence type="ECO:0000313" key="4">
    <source>
        <dbReference type="Proteomes" id="UP000264006"/>
    </source>
</evidence>
<dbReference type="Gene3D" id="3.40.50.720">
    <property type="entry name" value="NAD(P)-binding Rossmann-like Domain"/>
    <property type="match status" value="1"/>
</dbReference>
<dbReference type="SUPFAM" id="SSF51735">
    <property type="entry name" value="NAD(P)-binding Rossmann-fold domains"/>
    <property type="match status" value="1"/>
</dbReference>
<dbReference type="KEGG" id="euz:DVS28_a1945"/>
<keyword evidence="4" id="KW-1185">Reference proteome</keyword>
<dbReference type="RefSeq" id="WP_114591241.1">
    <property type="nucleotide sequence ID" value="NZ_CP031165.1"/>
</dbReference>
<proteinExistence type="inferred from homology"/>
<dbReference type="FunFam" id="3.40.50.720:FF:000084">
    <property type="entry name" value="Short-chain dehydrogenase reductase"/>
    <property type="match status" value="1"/>
</dbReference>
<dbReference type="InterPro" id="IPR002347">
    <property type="entry name" value="SDR_fam"/>
</dbReference>
<organism evidence="3 4">
    <name type="scientific">Euzebya pacifica</name>
    <dbReference type="NCBI Taxonomy" id="1608957"/>
    <lineage>
        <taxon>Bacteria</taxon>
        <taxon>Bacillati</taxon>
        <taxon>Actinomycetota</taxon>
        <taxon>Nitriliruptoria</taxon>
        <taxon>Euzebyales</taxon>
    </lineage>
</organism>
<dbReference type="PANTHER" id="PTHR24321:SF8">
    <property type="entry name" value="ESTRADIOL 17-BETA-DEHYDROGENASE 8-RELATED"/>
    <property type="match status" value="1"/>
</dbReference>
<dbReference type="EMBL" id="CP031165">
    <property type="protein sequence ID" value="AXV06630.1"/>
    <property type="molecule type" value="Genomic_DNA"/>
</dbReference>
<dbReference type="AlphaFoldDB" id="A0A346XWN3"/>
<dbReference type="InterPro" id="IPR020904">
    <property type="entry name" value="Sc_DH/Rdtase_CS"/>
</dbReference>
<dbReference type="Pfam" id="PF13561">
    <property type="entry name" value="adh_short_C2"/>
    <property type="match status" value="1"/>
</dbReference>
<dbReference type="Proteomes" id="UP000264006">
    <property type="component" value="Chromosome"/>
</dbReference>
<dbReference type="PRINTS" id="PR00081">
    <property type="entry name" value="GDHRDH"/>
</dbReference>
<dbReference type="PANTHER" id="PTHR24321">
    <property type="entry name" value="DEHYDROGENASES, SHORT CHAIN"/>
    <property type="match status" value="1"/>
</dbReference>
<dbReference type="GO" id="GO:0016491">
    <property type="term" value="F:oxidoreductase activity"/>
    <property type="evidence" value="ECO:0007669"/>
    <property type="project" value="UniProtKB-KW"/>
</dbReference>
<keyword evidence="2" id="KW-0560">Oxidoreductase</keyword>
<dbReference type="PROSITE" id="PS00061">
    <property type="entry name" value="ADH_SHORT"/>
    <property type="match status" value="1"/>
</dbReference>
<accession>A0A346XWN3</accession>
<gene>
    <name evidence="3" type="ORF">DVS28_a1945</name>
</gene>
<protein>
    <submittedName>
        <fullName evidence="3">3-oxoacyl-[acyl-carrier protein] reductase</fullName>
    </submittedName>
</protein>
<evidence type="ECO:0000256" key="2">
    <source>
        <dbReference type="ARBA" id="ARBA00023002"/>
    </source>
</evidence>
<evidence type="ECO:0000256" key="1">
    <source>
        <dbReference type="ARBA" id="ARBA00006484"/>
    </source>
</evidence>
<comment type="similarity">
    <text evidence="1">Belongs to the short-chain dehydrogenases/reductases (SDR) family.</text>
</comment>
<dbReference type="OrthoDB" id="9804774at2"/>